<feature type="region of interest" description="Disordered" evidence="5">
    <location>
        <begin position="39"/>
        <end position="66"/>
    </location>
</feature>
<dbReference type="AlphaFoldDB" id="A0A8H7PXF8"/>
<keyword evidence="2" id="KW-0479">Metal-binding</keyword>
<evidence type="ECO:0000256" key="4">
    <source>
        <dbReference type="ARBA" id="ARBA00038402"/>
    </source>
</evidence>
<dbReference type="Pfam" id="PF04032">
    <property type="entry name" value="Rpr2"/>
    <property type="match status" value="1"/>
</dbReference>
<dbReference type="PANTHER" id="PTHR14742:SF0">
    <property type="entry name" value="RIBONUCLEASE P PROTEIN SUBUNIT P21"/>
    <property type="match status" value="1"/>
</dbReference>
<evidence type="ECO:0000256" key="3">
    <source>
        <dbReference type="ARBA" id="ARBA00022833"/>
    </source>
</evidence>
<evidence type="ECO:0000256" key="2">
    <source>
        <dbReference type="ARBA" id="ARBA00022723"/>
    </source>
</evidence>
<accession>A0A8H7PXF8</accession>
<dbReference type="Proteomes" id="UP000612746">
    <property type="component" value="Unassembled WGS sequence"/>
</dbReference>
<dbReference type="OrthoDB" id="128536at2759"/>
<evidence type="ECO:0000256" key="1">
    <source>
        <dbReference type="ARBA" id="ARBA00022694"/>
    </source>
</evidence>
<dbReference type="PANTHER" id="PTHR14742">
    <property type="entry name" value="RIBONUCLEASE P SUBUNIT P21"/>
    <property type="match status" value="1"/>
</dbReference>
<organism evidence="6 7">
    <name type="scientific">Umbelopsis vinacea</name>
    <dbReference type="NCBI Taxonomy" id="44442"/>
    <lineage>
        <taxon>Eukaryota</taxon>
        <taxon>Fungi</taxon>
        <taxon>Fungi incertae sedis</taxon>
        <taxon>Mucoromycota</taxon>
        <taxon>Mucoromycotina</taxon>
        <taxon>Umbelopsidomycetes</taxon>
        <taxon>Umbelopsidales</taxon>
        <taxon>Umbelopsidaceae</taxon>
        <taxon>Umbelopsis</taxon>
    </lineage>
</organism>
<protein>
    <submittedName>
        <fullName evidence="6">Uncharacterized protein</fullName>
    </submittedName>
</protein>
<keyword evidence="3" id="KW-0862">Zinc</keyword>
<dbReference type="Gene3D" id="6.20.50.20">
    <property type="match status" value="1"/>
</dbReference>
<sequence length="171" mass="19297">MPKKFDPSAKAKNAIADNLQIYQHMNFLHQAAILLSSLPEEDSQTADSSNTQQAPNTHDIASRDKSKIINKANEPALAPLSRYYCSTMKNISKKLVLRLDPNVKRSICKKCDNVLIPSVTSDVRVKSRPHKGTVITCKSCRTQKRLIAKKGYELWTSKANVRLVEEQNKKY</sequence>
<feature type="compositionally biased region" description="Polar residues" evidence="5">
    <location>
        <begin position="45"/>
        <end position="56"/>
    </location>
</feature>
<name>A0A8H7PXF8_9FUNG</name>
<dbReference type="EMBL" id="JAEPRA010000008">
    <property type="protein sequence ID" value="KAG2181530.1"/>
    <property type="molecule type" value="Genomic_DNA"/>
</dbReference>
<comment type="similarity">
    <text evidence="4">Belongs to the eukaryotic/archaeal RNase P protein component 4 family.</text>
</comment>
<keyword evidence="1" id="KW-0819">tRNA processing</keyword>
<proteinExistence type="inferred from homology"/>
<evidence type="ECO:0000313" key="7">
    <source>
        <dbReference type="Proteomes" id="UP000612746"/>
    </source>
</evidence>
<comment type="caution">
    <text evidence="6">The sequence shown here is derived from an EMBL/GenBank/DDBJ whole genome shotgun (WGS) entry which is preliminary data.</text>
</comment>
<dbReference type="GO" id="GO:0005655">
    <property type="term" value="C:nucleolar ribonuclease P complex"/>
    <property type="evidence" value="ECO:0007669"/>
    <property type="project" value="TreeGrafter"/>
</dbReference>
<reference evidence="6" key="1">
    <citation type="submission" date="2020-12" db="EMBL/GenBank/DDBJ databases">
        <title>Metabolic potential, ecology and presence of endohyphal bacteria is reflected in genomic diversity of Mucoromycotina.</title>
        <authorList>
            <person name="Muszewska A."/>
            <person name="Okrasinska A."/>
            <person name="Steczkiewicz K."/>
            <person name="Drgas O."/>
            <person name="Orlowska M."/>
            <person name="Perlinska-Lenart U."/>
            <person name="Aleksandrzak-Piekarczyk T."/>
            <person name="Szatraj K."/>
            <person name="Zielenkiewicz U."/>
            <person name="Pilsyk S."/>
            <person name="Malc E."/>
            <person name="Mieczkowski P."/>
            <person name="Kruszewska J.S."/>
            <person name="Biernat P."/>
            <person name="Pawlowska J."/>
        </authorList>
    </citation>
    <scope>NUCLEOTIDE SEQUENCE</scope>
    <source>
        <strain evidence="6">WA0000051536</strain>
    </source>
</reference>
<dbReference type="GO" id="GO:0046872">
    <property type="term" value="F:metal ion binding"/>
    <property type="evidence" value="ECO:0007669"/>
    <property type="project" value="UniProtKB-KW"/>
</dbReference>
<evidence type="ECO:0000256" key="5">
    <source>
        <dbReference type="SAM" id="MobiDB-lite"/>
    </source>
</evidence>
<dbReference type="GO" id="GO:0008033">
    <property type="term" value="P:tRNA processing"/>
    <property type="evidence" value="ECO:0007669"/>
    <property type="project" value="UniProtKB-KW"/>
</dbReference>
<evidence type="ECO:0000313" key="6">
    <source>
        <dbReference type="EMBL" id="KAG2181530.1"/>
    </source>
</evidence>
<dbReference type="InterPro" id="IPR007175">
    <property type="entry name" value="Rpr2/Snm1/Rpp21"/>
</dbReference>
<keyword evidence="7" id="KW-1185">Reference proteome</keyword>
<gene>
    <name evidence="6" type="ORF">INT44_008345</name>
</gene>